<feature type="region of interest" description="Disordered" evidence="1">
    <location>
        <begin position="124"/>
        <end position="149"/>
    </location>
</feature>
<accession>A0AA89AQG0</accession>
<reference evidence="2" key="1">
    <citation type="submission" date="2022-12" db="EMBL/GenBank/DDBJ databases">
        <title>Draft genome assemblies for two species of Escallonia (Escalloniales).</title>
        <authorList>
            <person name="Chanderbali A."/>
            <person name="Dervinis C."/>
            <person name="Anghel I."/>
            <person name="Soltis D."/>
            <person name="Soltis P."/>
            <person name="Zapata F."/>
        </authorList>
    </citation>
    <scope>NUCLEOTIDE SEQUENCE</scope>
    <source>
        <strain evidence="2">UCBG64.0493</strain>
        <tissue evidence="2">Leaf</tissue>
    </source>
</reference>
<dbReference type="EMBL" id="JAVXUP010001466">
    <property type="protein sequence ID" value="KAK3011250.1"/>
    <property type="molecule type" value="Genomic_DNA"/>
</dbReference>
<feature type="region of interest" description="Disordered" evidence="1">
    <location>
        <begin position="81"/>
        <end position="100"/>
    </location>
</feature>
<name>A0AA89AQG0_9ASTE</name>
<protein>
    <submittedName>
        <fullName evidence="2">Uncharacterized protein</fullName>
    </submittedName>
</protein>
<feature type="compositionally biased region" description="Low complexity" evidence="1">
    <location>
        <begin position="126"/>
        <end position="143"/>
    </location>
</feature>
<evidence type="ECO:0000256" key="1">
    <source>
        <dbReference type="SAM" id="MobiDB-lite"/>
    </source>
</evidence>
<proteinExistence type="predicted"/>
<organism evidence="2 3">
    <name type="scientific">Escallonia herrerae</name>
    <dbReference type="NCBI Taxonomy" id="1293975"/>
    <lineage>
        <taxon>Eukaryota</taxon>
        <taxon>Viridiplantae</taxon>
        <taxon>Streptophyta</taxon>
        <taxon>Embryophyta</taxon>
        <taxon>Tracheophyta</taxon>
        <taxon>Spermatophyta</taxon>
        <taxon>Magnoliopsida</taxon>
        <taxon>eudicotyledons</taxon>
        <taxon>Gunneridae</taxon>
        <taxon>Pentapetalae</taxon>
        <taxon>asterids</taxon>
        <taxon>campanulids</taxon>
        <taxon>Escalloniales</taxon>
        <taxon>Escalloniaceae</taxon>
        <taxon>Escallonia</taxon>
    </lineage>
</organism>
<evidence type="ECO:0000313" key="2">
    <source>
        <dbReference type="EMBL" id="KAK3011250.1"/>
    </source>
</evidence>
<gene>
    <name evidence="2" type="ORF">RJ639_010601</name>
</gene>
<dbReference type="Proteomes" id="UP001188597">
    <property type="component" value="Unassembled WGS sequence"/>
</dbReference>
<comment type="caution">
    <text evidence="2">The sequence shown here is derived from an EMBL/GenBank/DDBJ whole genome shotgun (WGS) entry which is preliminary data.</text>
</comment>
<sequence>MQEQLFSPEVLCNFRCIQAGQPSIDVDHTVTNIKSKSLFNRPSITSSRLIKRLLCVRGDQKRVLVRVWFTEICGLWRMEDEKRETSDDRGGGEKAKSVGDDEALKKCLEENKGDGSKCRSVVEAFKTSSPTPKRPTLPLRLRSGSLTDV</sequence>
<keyword evidence="3" id="KW-1185">Reference proteome</keyword>
<evidence type="ECO:0000313" key="3">
    <source>
        <dbReference type="Proteomes" id="UP001188597"/>
    </source>
</evidence>
<dbReference type="AlphaFoldDB" id="A0AA89AQG0"/>
<dbReference type="PANTHER" id="PTHR36856">
    <property type="entry name" value="OS07G0175200 PROTEIN"/>
    <property type="match status" value="1"/>
</dbReference>
<dbReference type="PANTHER" id="PTHR36856:SF2">
    <property type="match status" value="1"/>
</dbReference>